<dbReference type="EMBL" id="CP108084">
    <property type="protein sequence ID" value="WUP50742.1"/>
    <property type="molecule type" value="Genomic_DNA"/>
</dbReference>
<dbReference type="Proteomes" id="UP001432190">
    <property type="component" value="Chromosome"/>
</dbReference>
<evidence type="ECO:0000313" key="1">
    <source>
        <dbReference type="EMBL" id="WUP50742.1"/>
    </source>
</evidence>
<organism evidence="1 2">
    <name type="scientific">Micromonospora globbae</name>
    <dbReference type="NCBI Taxonomy" id="1894969"/>
    <lineage>
        <taxon>Bacteria</taxon>
        <taxon>Bacillati</taxon>
        <taxon>Actinomycetota</taxon>
        <taxon>Actinomycetes</taxon>
        <taxon>Micromonosporales</taxon>
        <taxon>Micromonosporaceae</taxon>
        <taxon>Micromonospora</taxon>
    </lineage>
</organism>
<proteinExistence type="predicted"/>
<keyword evidence="2" id="KW-1185">Reference proteome</keyword>
<protein>
    <recommendedName>
        <fullName evidence="3">Secreted protein</fullName>
    </recommendedName>
</protein>
<dbReference type="RefSeq" id="WP_328852254.1">
    <property type="nucleotide sequence ID" value="NZ_CP108084.1"/>
</dbReference>
<sequence>MNTAGATPRRRGRGMFTLALSIVITTFVLIPASAAPATASPPNAVAEDRIGAILAAHPDATRLSANQVAWPDDGVVLTVTDADTAGSWCQTGRACIHADANRGGYGYAFYRCQTYRLPEYGFPIGQRGGASSWYNNQTGGAKIRFEDEWFTLTPVTAGYGFGNMPSYMNDRAYWLELLC</sequence>
<accession>A0ABZ1SBR8</accession>
<evidence type="ECO:0008006" key="3">
    <source>
        <dbReference type="Google" id="ProtNLM"/>
    </source>
</evidence>
<name>A0ABZ1SBR8_9ACTN</name>
<reference evidence="1" key="1">
    <citation type="submission" date="2022-10" db="EMBL/GenBank/DDBJ databases">
        <title>The complete genomes of actinobacterial strains from the NBC collection.</title>
        <authorList>
            <person name="Joergensen T.S."/>
            <person name="Alvarez Arevalo M."/>
            <person name="Sterndorff E.B."/>
            <person name="Faurdal D."/>
            <person name="Vuksanovic O."/>
            <person name="Mourched A.-S."/>
            <person name="Charusanti P."/>
            <person name="Shaw S."/>
            <person name="Blin K."/>
            <person name="Weber T."/>
        </authorList>
    </citation>
    <scope>NUCLEOTIDE SEQUENCE</scope>
    <source>
        <strain evidence="1">NBC_00256</strain>
    </source>
</reference>
<evidence type="ECO:0000313" key="2">
    <source>
        <dbReference type="Proteomes" id="UP001432190"/>
    </source>
</evidence>
<gene>
    <name evidence="1" type="ORF">OG994_04295</name>
</gene>